<dbReference type="InterPro" id="IPR011990">
    <property type="entry name" value="TPR-like_helical_dom_sf"/>
</dbReference>
<dbReference type="SUPFAM" id="SSF48452">
    <property type="entry name" value="TPR-like"/>
    <property type="match status" value="1"/>
</dbReference>
<dbReference type="GO" id="GO:0030515">
    <property type="term" value="F:snoRNA binding"/>
    <property type="evidence" value="ECO:0007669"/>
    <property type="project" value="InterPro"/>
</dbReference>
<evidence type="ECO:0000256" key="2">
    <source>
        <dbReference type="ARBA" id="ARBA00010734"/>
    </source>
</evidence>
<evidence type="ECO:0000259" key="6">
    <source>
        <dbReference type="Pfam" id="PF08640"/>
    </source>
</evidence>
<sequence>FIFRCCCDSMADRVERILEYDLSSVDNLQRLSLISSSEQRAIIARRRQLEYKIHRRNPLRSDFLQAIEFETNLYALIEQRLAKTDLDASVPVAVILAQIRKREYALYRRMVDKFNDYRLWCAFLDYARRIGSNRALSLALTRAMQLHSSRAGIWLRAMSWEFDVNEDVDAARIIMQRALRMLPTSREIWLGFFRMEIQYIRQRRAVIGQVAADSAIPKLLFEKAIDAIPDDWKFRAKFLDSLRDADVPDLCDAVVSTLASCDDAECIDYLATFHDSPAPFVDAVARCTSLWPSYVSWVERHRPAQLAAVVQSCPVRDESVFMALNTYSQTRLPEALEALPKSSKLHLLRARLMLRRFALSLESLSDVLDCHRVAVTSFPGDLSLWLQYLRCIVMVPEVFEESIAIALHQLNWTKSDLLRFKMIAVSMWNAASITVTDCAAFARNVLQEPTDPALWCNVISSPQLVTVVPELVENGLRRFGRVSPRLWQTVAMRITDVKAAQHLIWRARSTVDHPEQLDLLLLESPTLKFL</sequence>
<feature type="domain" description="U3 small nucleolar RNA-associated protein 6 N-terminal" evidence="6">
    <location>
        <begin position="22"/>
        <end position="87"/>
    </location>
</feature>
<dbReference type="Pfam" id="PF08640">
    <property type="entry name" value="U3_assoc_6"/>
    <property type="match status" value="1"/>
</dbReference>
<dbReference type="EMBL" id="HACM01010305">
    <property type="protein sequence ID" value="CRZ10747.1"/>
    <property type="molecule type" value="Transcribed_RNA"/>
</dbReference>
<reference evidence="7" key="1">
    <citation type="submission" date="2015-04" db="EMBL/GenBank/DDBJ databases">
        <title>The genome sequence of the plant pathogenic Rhizarian Plasmodiophora brassicae reveals insights in its biotrophic life cycle and the origin of chitin synthesis.</title>
        <authorList>
            <person name="Schwelm A."/>
            <person name="Fogelqvist J."/>
            <person name="Knaust A."/>
            <person name="Julke S."/>
            <person name="Lilja T."/>
            <person name="Dhandapani V."/>
            <person name="Bonilla-Rosso G."/>
            <person name="Karlsson M."/>
            <person name="Shevchenko A."/>
            <person name="Choi S.R."/>
            <person name="Kim H.G."/>
            <person name="Park J.Y."/>
            <person name="Lim Y.P."/>
            <person name="Ludwig-Muller J."/>
            <person name="Dixelius C."/>
        </authorList>
    </citation>
    <scope>NUCLEOTIDE SEQUENCE</scope>
    <source>
        <tissue evidence="7">Potato root galls</tissue>
    </source>
</reference>
<comment type="subcellular location">
    <subcellularLocation>
        <location evidence="1">Nucleus</location>
        <location evidence="1">Nucleolus</location>
    </subcellularLocation>
</comment>
<dbReference type="GO" id="GO:0032040">
    <property type="term" value="C:small-subunit processome"/>
    <property type="evidence" value="ECO:0007669"/>
    <property type="project" value="TreeGrafter"/>
</dbReference>
<protein>
    <recommendedName>
        <fullName evidence="6">U3 small nucleolar RNA-associated protein 6 N-terminal domain-containing protein</fullName>
    </recommendedName>
</protein>
<organism evidence="7">
    <name type="scientific">Spongospora subterranea</name>
    <dbReference type="NCBI Taxonomy" id="70186"/>
    <lineage>
        <taxon>Eukaryota</taxon>
        <taxon>Sar</taxon>
        <taxon>Rhizaria</taxon>
        <taxon>Endomyxa</taxon>
        <taxon>Phytomyxea</taxon>
        <taxon>Plasmodiophorida</taxon>
        <taxon>Plasmodiophoridae</taxon>
        <taxon>Spongospora</taxon>
    </lineage>
</organism>
<evidence type="ECO:0000256" key="4">
    <source>
        <dbReference type="ARBA" id="ARBA00022737"/>
    </source>
</evidence>
<accession>A0A0H5RAS1</accession>
<proteinExistence type="inferred from homology"/>
<dbReference type="GO" id="GO:0000462">
    <property type="term" value="P:maturation of SSU-rRNA from tricistronic rRNA transcript (SSU-rRNA, 5.8S rRNA, LSU-rRNA)"/>
    <property type="evidence" value="ECO:0007669"/>
    <property type="project" value="InterPro"/>
</dbReference>
<dbReference type="AlphaFoldDB" id="A0A0H5RAS1"/>
<evidence type="ECO:0000313" key="7">
    <source>
        <dbReference type="EMBL" id="CRZ10747.1"/>
    </source>
</evidence>
<evidence type="ECO:0000256" key="1">
    <source>
        <dbReference type="ARBA" id="ARBA00004604"/>
    </source>
</evidence>
<keyword evidence="4" id="KW-0677">Repeat</keyword>
<dbReference type="InterPro" id="IPR003107">
    <property type="entry name" value="HAT"/>
</dbReference>
<name>A0A0H5RAS1_9EUKA</name>
<dbReference type="SMART" id="SM00386">
    <property type="entry name" value="HAT"/>
    <property type="match status" value="3"/>
</dbReference>
<comment type="similarity">
    <text evidence="2">Belongs to the UTP6 family.</text>
</comment>
<dbReference type="PANTHER" id="PTHR23271">
    <property type="entry name" value="HEPATOCELLULAR CARCINOMA-ASSOCIATED ANTIGEN 66"/>
    <property type="match status" value="1"/>
</dbReference>
<keyword evidence="5" id="KW-0539">Nucleus</keyword>
<evidence type="ECO:0000256" key="3">
    <source>
        <dbReference type="ARBA" id="ARBA00022552"/>
    </source>
</evidence>
<evidence type="ECO:0000256" key="5">
    <source>
        <dbReference type="ARBA" id="ARBA00023242"/>
    </source>
</evidence>
<dbReference type="GO" id="GO:0034388">
    <property type="term" value="C:Pwp2p-containing subcomplex of 90S preribosome"/>
    <property type="evidence" value="ECO:0007669"/>
    <property type="project" value="TreeGrafter"/>
</dbReference>
<dbReference type="InterPro" id="IPR055347">
    <property type="entry name" value="UTP6_N"/>
</dbReference>
<dbReference type="InterPro" id="IPR013949">
    <property type="entry name" value="Utp6"/>
</dbReference>
<dbReference type="Gene3D" id="1.25.40.10">
    <property type="entry name" value="Tetratricopeptide repeat domain"/>
    <property type="match status" value="1"/>
</dbReference>
<keyword evidence="3" id="KW-0698">rRNA processing</keyword>
<dbReference type="PANTHER" id="PTHR23271:SF1">
    <property type="entry name" value="U3 SMALL NUCLEOLAR RNA-ASSOCIATED PROTEIN 6 HOMOLOG"/>
    <property type="match status" value="1"/>
</dbReference>
<feature type="non-terminal residue" evidence="7">
    <location>
        <position position="1"/>
    </location>
</feature>